<accession>A0A2S7IGS2</accession>
<keyword evidence="3" id="KW-1185">Reference proteome</keyword>
<organism evidence="2 3">
    <name type="scientific">Siphonobacter curvatus</name>
    <dbReference type="NCBI Taxonomy" id="2094562"/>
    <lineage>
        <taxon>Bacteria</taxon>
        <taxon>Pseudomonadati</taxon>
        <taxon>Bacteroidota</taxon>
        <taxon>Cytophagia</taxon>
        <taxon>Cytophagales</taxon>
        <taxon>Cytophagaceae</taxon>
        <taxon>Siphonobacter</taxon>
    </lineage>
</organism>
<gene>
    <name evidence="2" type="ORF">C5O19_20335</name>
</gene>
<dbReference type="OrthoDB" id="273314at2"/>
<dbReference type="InterPro" id="IPR035992">
    <property type="entry name" value="Ricin_B-like_lectins"/>
</dbReference>
<sequence length="354" mass="38497">MKTQVSLKGLALAILALVTSCQKENLTQPKPESNVVVSSKGARVPASETLQTAANGRFFIVNRRSGKMLDVEGLQTASGSNIVQYGGTGASNQEWTLTQLSGGFYSIVGVQSQRALEVVQSSTTDGGDISIANYTGANQQQWQFLALGDGYYRIINRNSGKDLDVFNQSIDDLAEIKQWGYWGGENQQWALIKAQEAGQLGWVLTTSNVPDDVRARITSAMNDACARYNRFANWPARTLTVEYNTGVQTADGNTNGNIRFGGNPSYQNTRTAMHEIGHTWGVGISGGWYSNTSTGPFTGANAVATIKTFDGPNAVINTGGSHFWPYGLNYDNEWSEINAYRHVKLVYAMRTDGM</sequence>
<dbReference type="SUPFAM" id="SSF50370">
    <property type="entry name" value="Ricin B-like lectins"/>
    <property type="match status" value="1"/>
</dbReference>
<protein>
    <recommendedName>
        <fullName evidence="1">Ricin B lectin domain-containing protein</fullName>
    </recommendedName>
</protein>
<dbReference type="PROSITE" id="PS50231">
    <property type="entry name" value="RICIN_B_LECTIN"/>
    <property type="match status" value="1"/>
</dbReference>
<comment type="caution">
    <text evidence="2">The sequence shown here is derived from an EMBL/GenBank/DDBJ whole genome shotgun (WGS) entry which is preliminary data.</text>
</comment>
<dbReference type="Proteomes" id="UP000239590">
    <property type="component" value="Unassembled WGS sequence"/>
</dbReference>
<evidence type="ECO:0000313" key="3">
    <source>
        <dbReference type="Proteomes" id="UP000239590"/>
    </source>
</evidence>
<dbReference type="Gene3D" id="2.80.10.50">
    <property type="match status" value="2"/>
</dbReference>
<reference evidence="3" key="1">
    <citation type="submission" date="2018-02" db="EMBL/GenBank/DDBJ databases">
        <title>Genome sequencing of Solimonas sp. HR-BB.</title>
        <authorList>
            <person name="Lee Y."/>
            <person name="Jeon C.O."/>
        </authorList>
    </citation>
    <scope>NUCLEOTIDE SEQUENCE [LARGE SCALE GENOMIC DNA]</scope>
    <source>
        <strain evidence="3">HR-U</strain>
    </source>
</reference>
<dbReference type="InterPro" id="IPR000772">
    <property type="entry name" value="Ricin_B_lectin"/>
</dbReference>
<evidence type="ECO:0000259" key="1">
    <source>
        <dbReference type="SMART" id="SM00458"/>
    </source>
</evidence>
<dbReference type="EMBL" id="PTRA01000005">
    <property type="protein sequence ID" value="PQA54903.1"/>
    <property type="molecule type" value="Genomic_DNA"/>
</dbReference>
<evidence type="ECO:0000313" key="2">
    <source>
        <dbReference type="EMBL" id="PQA54903.1"/>
    </source>
</evidence>
<dbReference type="SMART" id="SM00458">
    <property type="entry name" value="RICIN"/>
    <property type="match status" value="1"/>
</dbReference>
<dbReference type="RefSeq" id="WP_104715230.1">
    <property type="nucleotide sequence ID" value="NZ_PTRA01000005.1"/>
</dbReference>
<dbReference type="Pfam" id="PF14200">
    <property type="entry name" value="RicinB_lectin_2"/>
    <property type="match status" value="2"/>
</dbReference>
<proteinExistence type="predicted"/>
<dbReference type="PROSITE" id="PS51257">
    <property type="entry name" value="PROKAR_LIPOPROTEIN"/>
    <property type="match status" value="1"/>
</dbReference>
<name>A0A2S7IGS2_9BACT</name>
<feature type="domain" description="Ricin B lectin" evidence="1">
    <location>
        <begin position="55"/>
        <end position="192"/>
    </location>
</feature>
<dbReference type="AlphaFoldDB" id="A0A2S7IGS2"/>